<dbReference type="OrthoDB" id="420264at2759"/>
<comment type="function">
    <text evidence="3">Catalyzes the hydrolysis of N-formyl-L-kynurenine to L-kynurenine, the second step in the kynurenine pathway of tryptophan degradation. Kynurenine may be further oxidized to nicotinic acid, NAD(H) and NADP(H). Required for elimination of toxic metabolites.</text>
</comment>
<dbReference type="PANTHER" id="PTHR48081">
    <property type="entry name" value="AB HYDROLASE SUPERFAMILY PROTEIN C4A8.06C"/>
    <property type="match status" value="1"/>
</dbReference>
<comment type="subunit">
    <text evidence="3">Homodimer.</text>
</comment>
<dbReference type="Pfam" id="PF07859">
    <property type="entry name" value="Abhydrolase_3"/>
    <property type="match status" value="1"/>
</dbReference>
<dbReference type="GO" id="GO:0019441">
    <property type="term" value="P:L-tryptophan catabolic process to kynurenine"/>
    <property type="evidence" value="ECO:0007669"/>
    <property type="project" value="UniProtKB-UniRule"/>
</dbReference>
<dbReference type="STRING" id="149040.A0A132B690"/>
<dbReference type="AlphaFoldDB" id="A0A132B690"/>
<dbReference type="HAMAP" id="MF_03014">
    <property type="entry name" value="KFase"/>
    <property type="match status" value="1"/>
</dbReference>
<organism evidence="5 6">
    <name type="scientific">Mollisia scopiformis</name>
    <name type="common">Conifer needle endophyte fungus</name>
    <name type="synonym">Phialocephala scopiformis</name>
    <dbReference type="NCBI Taxonomy" id="149040"/>
    <lineage>
        <taxon>Eukaryota</taxon>
        <taxon>Fungi</taxon>
        <taxon>Dikarya</taxon>
        <taxon>Ascomycota</taxon>
        <taxon>Pezizomycotina</taxon>
        <taxon>Leotiomycetes</taxon>
        <taxon>Helotiales</taxon>
        <taxon>Mollisiaceae</taxon>
        <taxon>Mollisia</taxon>
    </lineage>
</organism>
<dbReference type="EMBL" id="KQ947437">
    <property type="protein sequence ID" value="KUJ07926.1"/>
    <property type="molecule type" value="Genomic_DNA"/>
</dbReference>
<evidence type="ECO:0000259" key="4">
    <source>
        <dbReference type="Pfam" id="PF07859"/>
    </source>
</evidence>
<accession>A0A132B690</accession>
<comment type="similarity">
    <text evidence="3">Belongs to the kynurenine formamidase family.</text>
</comment>
<name>A0A132B690_MOLSC</name>
<keyword evidence="1 3" id="KW-0378">Hydrolase</keyword>
<proteinExistence type="inferred from homology"/>
<dbReference type="FunCoup" id="A0A132B690">
    <property type="interactions" value="145"/>
</dbReference>
<feature type="active site" evidence="3">
    <location>
        <position position="229"/>
    </location>
</feature>
<dbReference type="InterPro" id="IPR027519">
    <property type="entry name" value="KFase_ver/fungi-typ"/>
</dbReference>
<keyword evidence="2 3" id="KW-0823">Tryptophan catabolism</keyword>
<dbReference type="Proteomes" id="UP000070700">
    <property type="component" value="Unassembled WGS sequence"/>
</dbReference>
<dbReference type="SUPFAM" id="SSF53474">
    <property type="entry name" value="alpha/beta-Hydrolases"/>
    <property type="match status" value="1"/>
</dbReference>
<dbReference type="GO" id="GO:0004061">
    <property type="term" value="F:arylformamidase activity"/>
    <property type="evidence" value="ECO:0007669"/>
    <property type="project" value="UniProtKB-UniRule"/>
</dbReference>
<evidence type="ECO:0000256" key="2">
    <source>
        <dbReference type="ARBA" id="ARBA00023079"/>
    </source>
</evidence>
<sequence length="287" mass="32049">MTSTLSHRLETYSRGIDATKLNTVDVWTPDTPGGIAESKLWVIYIHGGAWRDPEVDSKSFAPAINVLWSSSSRDSFAGFASINYSLSPYPSHKTIPSTPDDASRNVHHARHVTDVAHGLHYLQDRYKIHNRYILVGHSAGATMAFQLYQGLFSETPLPQPISVLGIAGIYYFEAFVEAHSSIPVYKEIMDNAFPDQTLWREASPYSSRPGKETLWEHAEVIVISRSEDDELVEKEQASLMLERARSIPHAPEKVFFLQASGLHDEIWSSGDILASLVVKTLSLHKTS</sequence>
<feature type="short sequence motif" description="HGGXW" evidence="3">
    <location>
        <begin position="46"/>
        <end position="50"/>
    </location>
</feature>
<evidence type="ECO:0000313" key="5">
    <source>
        <dbReference type="EMBL" id="KUJ07926.1"/>
    </source>
</evidence>
<dbReference type="KEGG" id="psco:LY89DRAFT_691244"/>
<comment type="domain">
    <text evidence="3">The main chain amide nitrogen atoms of the second glycine and its adjacent residue in the HGGXW motif define the oxyanion hole, and stabilize the oxyanion that forms during the nucleophilic attack by the catalytic serine during substrate cleavage.</text>
</comment>
<dbReference type="InParanoid" id="A0A132B690"/>
<dbReference type="InterPro" id="IPR050300">
    <property type="entry name" value="GDXG_lipolytic_enzyme"/>
</dbReference>
<protein>
    <recommendedName>
        <fullName evidence="3">Kynurenine formamidase</fullName>
        <shortName evidence="3">KFA</shortName>
        <shortName evidence="3">KFase</shortName>
        <ecNumber evidence="3">3.5.1.9</ecNumber>
    </recommendedName>
    <alternativeName>
        <fullName evidence="3">Arylformamidase</fullName>
    </alternativeName>
    <alternativeName>
        <fullName evidence="3">N-formylkynurenine formamidase</fullName>
        <shortName evidence="3">FKF</shortName>
    </alternativeName>
</protein>
<gene>
    <name evidence="5" type="ORF">LY89DRAFT_691244</name>
</gene>
<reference evidence="5 6" key="1">
    <citation type="submission" date="2015-10" db="EMBL/GenBank/DDBJ databases">
        <title>Full genome of DAOMC 229536 Phialocephala scopiformis, a fungal endophyte of spruce producing the potent anti-insectan compound rugulosin.</title>
        <authorList>
            <consortium name="DOE Joint Genome Institute"/>
            <person name="Walker A.K."/>
            <person name="Frasz S.L."/>
            <person name="Seifert K.A."/>
            <person name="Miller J.D."/>
            <person name="Mondo S.J."/>
            <person name="Labutti K."/>
            <person name="Lipzen A."/>
            <person name="Dockter R."/>
            <person name="Kennedy M."/>
            <person name="Grigoriev I.V."/>
            <person name="Spatafora J.W."/>
        </authorList>
    </citation>
    <scope>NUCLEOTIDE SEQUENCE [LARGE SCALE GENOMIC DNA]</scope>
    <source>
        <strain evidence="5 6">CBS 120377</strain>
    </source>
</reference>
<comment type="pathway">
    <text evidence="3">Amino-acid degradation; L-tryptophan degradation via kynurenine pathway; L-kynurenine from L-tryptophan: step 2/2.</text>
</comment>
<feature type="domain" description="Alpha/beta hydrolase fold-3" evidence="4">
    <location>
        <begin position="42"/>
        <end position="166"/>
    </location>
</feature>
<dbReference type="GeneID" id="28825987"/>
<dbReference type="UniPathway" id="UPA00333">
    <property type="reaction ID" value="UER00454"/>
</dbReference>
<comment type="catalytic activity">
    <reaction evidence="3">
        <text>N-formyl-L-kynurenine + H2O = L-kynurenine + formate + H(+)</text>
        <dbReference type="Rhea" id="RHEA:13009"/>
        <dbReference type="ChEBI" id="CHEBI:15377"/>
        <dbReference type="ChEBI" id="CHEBI:15378"/>
        <dbReference type="ChEBI" id="CHEBI:15740"/>
        <dbReference type="ChEBI" id="CHEBI:57959"/>
        <dbReference type="ChEBI" id="CHEBI:58629"/>
        <dbReference type="EC" id="3.5.1.9"/>
    </reaction>
</comment>
<feature type="active site" evidence="3">
    <location>
        <position position="263"/>
    </location>
</feature>
<evidence type="ECO:0000313" key="6">
    <source>
        <dbReference type="Proteomes" id="UP000070700"/>
    </source>
</evidence>
<keyword evidence="6" id="KW-1185">Reference proteome</keyword>
<dbReference type="RefSeq" id="XP_018062281.1">
    <property type="nucleotide sequence ID" value="XM_018216261.1"/>
</dbReference>
<evidence type="ECO:0000256" key="1">
    <source>
        <dbReference type="ARBA" id="ARBA00022801"/>
    </source>
</evidence>
<dbReference type="GO" id="GO:0034354">
    <property type="term" value="P:'de novo' NAD+ biosynthetic process from L-tryptophan"/>
    <property type="evidence" value="ECO:0007669"/>
    <property type="project" value="UniProtKB-UniRule"/>
</dbReference>
<evidence type="ECO:0000256" key="3">
    <source>
        <dbReference type="HAMAP-Rule" id="MF_03014"/>
    </source>
</evidence>
<dbReference type="PANTHER" id="PTHR48081:SF33">
    <property type="entry name" value="KYNURENINE FORMAMIDASE"/>
    <property type="match status" value="1"/>
</dbReference>
<dbReference type="InterPro" id="IPR029058">
    <property type="entry name" value="AB_hydrolase_fold"/>
</dbReference>
<dbReference type="ESTHER" id="9helo-a0a132b690">
    <property type="family name" value="Kynurenine-formamidase"/>
</dbReference>
<dbReference type="Gene3D" id="3.40.50.1820">
    <property type="entry name" value="alpha/beta hydrolase"/>
    <property type="match status" value="1"/>
</dbReference>
<dbReference type="InterPro" id="IPR013094">
    <property type="entry name" value="AB_hydrolase_3"/>
</dbReference>
<feature type="active site" description="Nucleophile" evidence="3">
    <location>
        <position position="138"/>
    </location>
</feature>
<dbReference type="EC" id="3.5.1.9" evidence="3"/>